<sequence>METHQLPGTLRRLSGDAGLVLVGLLAWWALPFQQPGSVAIVAGTVSLLLASVLLLSGHNARLTRRALEST</sequence>
<accession>I0IHG7</accession>
<organism evidence="2 3">
    <name type="scientific">Phycisphaera mikurensis (strain NBRC 102666 / KCTC 22515 / FYK2301M01)</name>
    <dbReference type="NCBI Taxonomy" id="1142394"/>
    <lineage>
        <taxon>Bacteria</taxon>
        <taxon>Pseudomonadati</taxon>
        <taxon>Planctomycetota</taxon>
        <taxon>Phycisphaerae</taxon>
        <taxon>Phycisphaerales</taxon>
        <taxon>Phycisphaeraceae</taxon>
        <taxon>Phycisphaera</taxon>
    </lineage>
</organism>
<keyword evidence="1" id="KW-1133">Transmembrane helix</keyword>
<feature type="transmembrane region" description="Helical" evidence="1">
    <location>
        <begin position="36"/>
        <end position="55"/>
    </location>
</feature>
<keyword evidence="1" id="KW-0472">Membrane</keyword>
<keyword evidence="1" id="KW-0812">Transmembrane</keyword>
<dbReference type="KEGG" id="phm:PSMK_25460"/>
<evidence type="ECO:0000313" key="3">
    <source>
        <dbReference type="Proteomes" id="UP000007881"/>
    </source>
</evidence>
<dbReference type="HOGENOM" id="CLU_2754382_0_0_0"/>
<keyword evidence="3" id="KW-1185">Reference proteome</keyword>
<protein>
    <submittedName>
        <fullName evidence="2">Uncharacterized protein</fullName>
    </submittedName>
</protein>
<dbReference type="Proteomes" id="UP000007881">
    <property type="component" value="Chromosome"/>
</dbReference>
<name>I0IHG7_PHYMF</name>
<dbReference type="AlphaFoldDB" id="I0IHG7"/>
<evidence type="ECO:0000256" key="1">
    <source>
        <dbReference type="SAM" id="Phobius"/>
    </source>
</evidence>
<gene>
    <name evidence="2" type="ordered locus">PSMK_25460</name>
</gene>
<reference evidence="2 3" key="1">
    <citation type="submission" date="2012-02" db="EMBL/GenBank/DDBJ databases">
        <title>Complete genome sequence of Phycisphaera mikurensis NBRC 102666.</title>
        <authorList>
            <person name="Ankai A."/>
            <person name="Hosoyama A."/>
            <person name="Terui Y."/>
            <person name="Sekine M."/>
            <person name="Fukai R."/>
            <person name="Kato Y."/>
            <person name="Nakamura S."/>
            <person name="Yamada-Narita S."/>
            <person name="Kawakoshi A."/>
            <person name="Fukunaga Y."/>
            <person name="Yamazaki S."/>
            <person name="Fujita N."/>
        </authorList>
    </citation>
    <scope>NUCLEOTIDE SEQUENCE [LARGE SCALE GENOMIC DNA]</scope>
    <source>
        <strain evidence="3">NBRC 102666 / KCTC 22515 / FYK2301M01</strain>
    </source>
</reference>
<feature type="transmembrane region" description="Helical" evidence="1">
    <location>
        <begin position="12"/>
        <end position="30"/>
    </location>
</feature>
<proteinExistence type="predicted"/>
<evidence type="ECO:0000313" key="2">
    <source>
        <dbReference type="EMBL" id="BAM04705.1"/>
    </source>
</evidence>
<dbReference type="EMBL" id="AP012338">
    <property type="protein sequence ID" value="BAM04705.1"/>
    <property type="molecule type" value="Genomic_DNA"/>
</dbReference>